<dbReference type="InterPro" id="IPR016187">
    <property type="entry name" value="CTDL_fold"/>
</dbReference>
<evidence type="ECO:0000256" key="3">
    <source>
        <dbReference type="SAM" id="Phobius"/>
    </source>
</evidence>
<dbReference type="PANTHER" id="PTHR46708">
    <property type="entry name" value="TENASCIN"/>
    <property type="match status" value="1"/>
</dbReference>
<keyword evidence="1" id="KW-0677">Repeat</keyword>
<evidence type="ECO:0000256" key="2">
    <source>
        <dbReference type="SAM" id="MobiDB-lite"/>
    </source>
</evidence>
<dbReference type="SMART" id="SM00060">
    <property type="entry name" value="FN3"/>
    <property type="match status" value="4"/>
</dbReference>
<organism evidence="6 7">
    <name type="scientific">Scophthalmus maximus</name>
    <name type="common">Turbot</name>
    <name type="synonym">Psetta maxima</name>
    <dbReference type="NCBI Taxonomy" id="52904"/>
    <lineage>
        <taxon>Eukaryota</taxon>
        <taxon>Metazoa</taxon>
        <taxon>Chordata</taxon>
        <taxon>Craniata</taxon>
        <taxon>Vertebrata</taxon>
        <taxon>Euteleostomi</taxon>
        <taxon>Actinopterygii</taxon>
        <taxon>Neopterygii</taxon>
        <taxon>Teleostei</taxon>
        <taxon>Neoteleostei</taxon>
        <taxon>Acanthomorphata</taxon>
        <taxon>Carangaria</taxon>
        <taxon>Pleuronectiformes</taxon>
        <taxon>Pleuronectoidei</taxon>
        <taxon>Scophthalmidae</taxon>
        <taxon>Scophthalmus</taxon>
    </lineage>
</organism>
<feature type="region of interest" description="Disordered" evidence="2">
    <location>
        <begin position="607"/>
        <end position="636"/>
    </location>
</feature>
<evidence type="ECO:0000259" key="5">
    <source>
        <dbReference type="PROSITE" id="PS50853"/>
    </source>
</evidence>
<dbReference type="CDD" id="cd00063">
    <property type="entry name" value="FN3"/>
    <property type="match status" value="1"/>
</dbReference>
<evidence type="ECO:0000256" key="1">
    <source>
        <dbReference type="ARBA" id="ARBA00022737"/>
    </source>
</evidence>
<feature type="domain" description="Fibronectin type-III" evidence="5">
    <location>
        <begin position="451"/>
        <end position="540"/>
    </location>
</feature>
<dbReference type="InterPro" id="IPR050991">
    <property type="entry name" value="ECM_Regulatory_Proteins"/>
</dbReference>
<feature type="domain" description="C-type lectin" evidence="4">
    <location>
        <begin position="9"/>
        <end position="120"/>
    </location>
</feature>
<dbReference type="InterPro" id="IPR016186">
    <property type="entry name" value="C-type_lectin-like/link_sf"/>
</dbReference>
<feature type="compositionally biased region" description="Polar residues" evidence="2">
    <location>
        <begin position="626"/>
        <end position="636"/>
    </location>
</feature>
<gene>
    <name evidence="6" type="ORF">F2P81_018347</name>
</gene>
<feature type="transmembrane region" description="Helical" evidence="3">
    <location>
        <begin position="547"/>
        <end position="573"/>
    </location>
</feature>
<dbReference type="InterPro" id="IPR003961">
    <property type="entry name" value="FN3_dom"/>
</dbReference>
<dbReference type="PROSITE" id="PS50853">
    <property type="entry name" value="FN3"/>
    <property type="match status" value="2"/>
</dbReference>
<keyword evidence="3" id="KW-0812">Transmembrane</keyword>
<dbReference type="Proteomes" id="UP000438429">
    <property type="component" value="Unassembled WGS sequence"/>
</dbReference>
<protein>
    <submittedName>
        <fullName evidence="6">Uncharacterized protein</fullName>
    </submittedName>
</protein>
<accession>A0A6A4SFS2</accession>
<feature type="domain" description="Fibronectin type-III" evidence="5">
    <location>
        <begin position="124"/>
        <end position="207"/>
    </location>
</feature>
<proteinExistence type="predicted"/>
<dbReference type="Pfam" id="PF00059">
    <property type="entry name" value="Lectin_C"/>
    <property type="match status" value="1"/>
</dbReference>
<dbReference type="SMART" id="SM00034">
    <property type="entry name" value="CLECT"/>
    <property type="match status" value="1"/>
</dbReference>
<dbReference type="InterPro" id="IPR036116">
    <property type="entry name" value="FN3_sf"/>
</dbReference>
<dbReference type="PROSITE" id="PS50041">
    <property type="entry name" value="C_TYPE_LECTIN_2"/>
    <property type="match status" value="1"/>
</dbReference>
<sequence>MHSGAEQEYFFESTELSWDEARTHCQVCYKELVTLTPGNIQTVAQKLANDSWIGLRQNVPSASKSTNVPWSRWANEDPLTFQNWYPGFKRSHVGDSCVAMLSFGAWVEKNCSDPLPFICYDDRFVGRASVTNVTSGSAVLSWLPVPANISHHRVEVVGGEPRDENQDILTTDLSDLMAGTRYSVQVFPVKCGRDLNPQEVTFYTKPNKVNNLTVTNVTVTSVSLRWGKPVGNVSMYIIDVHGNESQSVEPETEVRYLTPGSSYKFVVFTVVEGKPEPIRSEGLSITTFTSKTESVCRNNSFNLNKDDYGCVLFSKTVKRSGSQTWQEVRVTGLPMGTRITLGVRSLANGTLGDEVIVVNYTVPAPVSHLNLSASHHYLNASWTVLAGNYSSFTVLLRLEGETVETTSNLTEPRKQFLQLRTGAKYTVIVHIVSGKILGPAVNESKFTLPLPPTDASVFARSKTRLTFQWVAPESALSPRYQVRLSSRFWGHSLSAFVGNRTSHTFENLKSGTRYELEVRTVTDEEWSEPLTMSNFTDVESHRICHPIAGVAVATVTTILFAGLLLSLVQFVVWRAAPEVCRTPSSYPGKEQLQLCQKERHDLDPMLHTATRGDSHAPLSWKKPNLMSRSFDTSQRP</sequence>
<reference evidence="6 7" key="1">
    <citation type="submission" date="2019-06" db="EMBL/GenBank/DDBJ databases">
        <title>Draft genomes of female and male turbot (Scophthalmus maximus).</title>
        <authorList>
            <person name="Xu H."/>
            <person name="Xu X.-W."/>
            <person name="Shao C."/>
            <person name="Chen S."/>
        </authorList>
    </citation>
    <scope>NUCLEOTIDE SEQUENCE [LARGE SCALE GENOMIC DNA]</scope>
    <source>
        <strain evidence="6">Ysfricsl-2016a</strain>
        <tissue evidence="6">Blood</tissue>
    </source>
</reference>
<dbReference type="Gene3D" id="2.60.40.10">
    <property type="entry name" value="Immunoglobulins"/>
    <property type="match status" value="3"/>
</dbReference>
<dbReference type="SUPFAM" id="SSF49265">
    <property type="entry name" value="Fibronectin type III"/>
    <property type="match status" value="2"/>
</dbReference>
<name>A0A6A4SFS2_SCOMX</name>
<evidence type="ECO:0000259" key="4">
    <source>
        <dbReference type="PROSITE" id="PS50041"/>
    </source>
</evidence>
<dbReference type="Pfam" id="PF00041">
    <property type="entry name" value="fn3"/>
    <property type="match status" value="2"/>
</dbReference>
<comment type="caution">
    <text evidence="6">The sequence shown here is derived from an EMBL/GenBank/DDBJ whole genome shotgun (WGS) entry which is preliminary data.</text>
</comment>
<dbReference type="SUPFAM" id="SSF56436">
    <property type="entry name" value="C-type lectin-like"/>
    <property type="match status" value="1"/>
</dbReference>
<evidence type="ECO:0000313" key="7">
    <source>
        <dbReference type="Proteomes" id="UP000438429"/>
    </source>
</evidence>
<dbReference type="Gene3D" id="3.10.100.10">
    <property type="entry name" value="Mannose-Binding Protein A, subunit A"/>
    <property type="match status" value="1"/>
</dbReference>
<dbReference type="InterPro" id="IPR001304">
    <property type="entry name" value="C-type_lectin-like"/>
</dbReference>
<keyword evidence="3" id="KW-1133">Transmembrane helix</keyword>
<dbReference type="AlphaFoldDB" id="A0A6A4SFS2"/>
<keyword evidence="3" id="KW-0472">Membrane</keyword>
<evidence type="ECO:0000313" key="6">
    <source>
        <dbReference type="EMBL" id="KAF0029242.1"/>
    </source>
</evidence>
<dbReference type="EMBL" id="VEVO01000016">
    <property type="protein sequence ID" value="KAF0029242.1"/>
    <property type="molecule type" value="Genomic_DNA"/>
</dbReference>
<dbReference type="PANTHER" id="PTHR46708:SF11">
    <property type="entry name" value="RECEPTOR-TYPE TYROSINE-PROTEIN PHOSPHATASE ETA-LIKE"/>
    <property type="match status" value="1"/>
</dbReference>
<dbReference type="InterPro" id="IPR013783">
    <property type="entry name" value="Ig-like_fold"/>
</dbReference>